<dbReference type="Proteomes" id="UP000183788">
    <property type="component" value="Unassembled WGS sequence"/>
</dbReference>
<dbReference type="PANTHER" id="PTHR32305">
    <property type="match status" value="1"/>
</dbReference>
<sequence length="2835" mass="312557">MQSLLRLFVLLLLLSIAGSSFGQRTTVLKNVLEGPKVSKDATLQVRDSILIADVSRLDIPYPVKNIVVFHIDEYAKTLLPDSFTATLNIRVIYLRPDQQKDSVETALTINYKDSAAYTSRSSFVFNNSHDVTVRILGLSVSNDSALVSKSLLLKNEMDVHAVYKLNCTNDAVQHVYIKTTVNTDSTDELSVHWDEITGADLYDLEWTFVDSSALGTKDQLFRNNCSRVTIPGNSYNIPLMYDDGGVVYFRVRAVQVRDNNSRMETSWSDNFSGGLGSYAFVGHQRALNWQSAVTFSEEGKRNVSVTYFDGSMRSRQTVLKDNTTNTTVVSETMYDYQGRGVIDVMPAPTLNTVIKYSRNFNRGLNGVAYDKGQYDTLPSPETFLSAAAAQMSSESGANQYYSANNQQKDLGVNRFIPDAEGYAFTETVYTQDNTGRVSRLGGTGPTFRIGSNHETKFYYDSPGESDLDVLFGTEAGCHSRYFKNSLEDANGQMRVAYTDIHGRTIATALAGTPDSAQLENLESSTGFIVTDTISGNTLKGTSLESVHSQLVVQKGNHHFHYALMPPVFKKKDCDSNVVCYNGLYDLEIMITDDVYNQHLGGKAFDTILHNYNADSIVPNCSPDSFVVDFNIVLERGSYQITKRLTVNETALSYYRDSIFMVRNMCSSLDTFIAQQHNLLVSLTCVPDCQTCLDSLGTWDSFRAKYMLRAGIADSDSASYRSEAQTAYNDAFVSCAALCGTTSPVDEMKDEMEQDLAAPSGQYANVDDSTDIYSIFYHKDENTLPPYKRDTVTYLNENGKVDSVYDDAVGTYVLPQDLSSATFSDKFKPSWAAALLKFHPEYCRYLEYQKYAGSLAWDRVFEAVDTYEEALDSGYLNPMGSSSFPFTIVAAHKDPFASMQPTLLSSGLSNYSQGTGNNALSMYSVATATLKCTTNACIAKYNTPALAFNASSMCTGDLDMAWRAFRQLYLAYKNHIIDSLVQKATCTGYPTAQTLTNAGKVVHFTDQQTAYNNSGINYIAGGDTADIRTLTKSSLSESYAANCQSYVEAWMNQLMACTYYVDTAALRSNLIPQLLQICKDGADEDHVMGASTGRPLSLSSRYGQTFVNTILSYNESLGITDTLMCTGYLIDAPLPYDQQRTYGDNRTYTKPTDCECNNLHLLEKEYETYKKSTDGSFTAYLNRTRGTSLTTSQMDALLTACANKNEDCDYSATQLVIPALIQCGPAPSCTDCAIFTILYNSYTSAHSLMMPSYEDEDSVQHLKNELFASYMNNGLGYSKEAREYLAFRDSCAVLKSMDSVVCTAYAPGSAIHTYGENTFFEDLIITSDGGYLMAGKMVAAVGDTDAVLVKTDAAGTLQWAKRYGASNTNYLTKVRATSDGGYIAIGTSNKSVLLIKMTSTGAQSWTKTLSYNTQYGERGGDIVQTSDGGYIVALKYNIGNTVADAELVALNSSGTTLWAHRYGTNSGEEGYSLTMSGDTVNLLGCTSGMGIAFRTFLMKIDRNTGSILTSYLFYDTYEGDGGSYSGHLYNTPTGHLINMSFTSTKAGGGSADLVAGVDHDGNLTFTQQFGSPVNGATSTQWMPIVPSSDGGYVSVQNIKTKPQAVVWEKVDGNNSLLWSELIRAGDSTEMRAVVERPDGGFAAVGGLGSKGMLMLTLGNGKVGCSDSVFTNSYSDAPIAEEYPEVWAVDVDMTSSTSWSSASFTENSFTASNSVVDCRNCYTVHSGPLLCGNAVSVFPTISLDSTDNCSDNEFFAVSKGTELYTVYRDSLLGSFGKDYLTMALEVKERFTVTYNNSEYNYTLYYYDQAGNLVKTVPPAGVVVNRTDSWLNSVKAARAAGTALVPDHKMVTQYRYNTFNQVVMQSIPDQGITYFWYDRLGRLAFSQNAKQLAENKYTYTTYDALGRISEAGELTSAAPMTDFICRDTTQLNAWMATARSSRTQIISTSYDHAYTALSDLYLTAKNLRNRVSWTAVFDNAAAQDNMQFTTASFYSYDSHGFVDTLLQDYKIGSMQQAQNRFKKVVYRYDLVSGKLNSVAYQPGASDAYYHRYTYDALDRLTNVETSRDSIYWENEAFYQYYKHGGIARVVLGEEQVQGLDYAYNLQGLLKGQNSTTATAAMDMGGDGSSGSMVAKDAFGFALHYYGDRDYKPISGLNIFASAPGLNPLFDGNISAISQTIPTIGTSLLSNYSYDVLSRMTGMQVSKGLNTTTNSWTPVALDDFKEKVTYDANSNILKYLRNGNHSLAGTQLSMDSLTYHYKTGTNKLDFINDSVPAGNYAEDIDAQSAGNYAYDSLGNMIADKISGIDSIQWNVFGKIARIKKSNGAVISYTYDNAGYIVCKTVNKKETWYVRDGSGHVLSIYSKRDSAVNNGDLSQTEIHLYGDTRLGIHHVDLDVQVPASLPTVNMTGLGNGISIDFIRGRKAFELSNHLDNILASVSDRKIGVSTDGSVIDHYEPYILSAQEYYPYGMTMPGRSNSVDTSGYRYGFNGQEKNNDINGKGNSYTAEFWEYDPRIGKRWNPDPIINVSASPYSVFDQNPISRIDPAGAHNTDWYARKNSDKSISLINKSGEHDAEKSILDQNYVNVGEDNISAEAAMNNAQSYFQEATVLTGNYKGNVHANFTGYFKINEQLSYMNPDRFATSPLTYKNILSDPRYAWIKVAISQIGNEEQDKGDNPQITQYHLVGCGLKNTYEDTYWCSSFVNYCLAVGNPQVIRSKSAASRVWFLQASKWGLERVQTPYYGSLMVRKDNNYWDKDDSGGGHVSIVIGKDDGAFAQLGGNQAKPGSRTGNTVNVVLRRRKDNVRYYHFIWLPKIPLGPPLATPATKKAEEQMGLDK</sequence>
<keyword evidence="1" id="KW-0732">Signal</keyword>
<reference evidence="3 5" key="2">
    <citation type="submission" date="2023-11" db="EMBL/GenBank/DDBJ databases">
        <title>MicrobeMod: A computational toolkit for identifying prokaryotic methylation and restriction-modification with nanopore sequencing.</title>
        <authorList>
            <person name="Crits-Christoph A."/>
            <person name="Kang S.C."/>
            <person name="Lee H."/>
            <person name="Ostrov N."/>
        </authorList>
    </citation>
    <scope>NUCLEOTIDE SEQUENCE [LARGE SCALE GENOMIC DNA]</scope>
    <source>
        <strain evidence="3 5">ATCC 23090</strain>
    </source>
</reference>
<dbReference type="PANTHER" id="PTHR32305:SF15">
    <property type="entry name" value="PROTEIN RHSA-RELATED"/>
    <property type="match status" value="1"/>
</dbReference>
<evidence type="ECO:0000313" key="2">
    <source>
        <dbReference type="EMBL" id="SFW87305.1"/>
    </source>
</evidence>
<evidence type="ECO:0000313" key="3">
    <source>
        <dbReference type="EMBL" id="WQG88951.1"/>
    </source>
</evidence>
<keyword evidence="5" id="KW-1185">Reference proteome</keyword>
<dbReference type="Gene3D" id="2.180.10.10">
    <property type="entry name" value="RHS repeat-associated core"/>
    <property type="match status" value="1"/>
</dbReference>
<protein>
    <submittedName>
        <fullName evidence="2">TIGR02594 family protein</fullName>
    </submittedName>
</protein>
<reference evidence="2 4" key="1">
    <citation type="submission" date="2016-11" db="EMBL/GenBank/DDBJ databases">
        <authorList>
            <person name="Jaros S."/>
            <person name="Januszkiewicz K."/>
            <person name="Wedrychowicz H."/>
        </authorList>
    </citation>
    <scope>NUCLEOTIDE SEQUENCE [LARGE SCALE GENOMIC DNA]</scope>
    <source>
        <strain evidence="2 4">DSM 784</strain>
    </source>
</reference>
<dbReference type="InterPro" id="IPR050708">
    <property type="entry name" value="T6SS_VgrG/RHS"/>
</dbReference>
<evidence type="ECO:0000256" key="1">
    <source>
        <dbReference type="SAM" id="SignalP"/>
    </source>
</evidence>
<organism evidence="2 4">
    <name type="scientific">Chitinophaga sancti</name>
    <dbReference type="NCBI Taxonomy" id="1004"/>
    <lineage>
        <taxon>Bacteria</taxon>
        <taxon>Pseudomonadati</taxon>
        <taxon>Bacteroidota</taxon>
        <taxon>Chitinophagia</taxon>
        <taxon>Chitinophagales</taxon>
        <taxon>Chitinophagaceae</taxon>
        <taxon>Chitinophaga</taxon>
    </lineage>
</organism>
<dbReference type="EMBL" id="FPIZ01000032">
    <property type="protein sequence ID" value="SFW87305.1"/>
    <property type="molecule type" value="Genomic_DNA"/>
</dbReference>
<feature type="chain" id="PRO_5012385517" evidence="1">
    <location>
        <begin position="23"/>
        <end position="2835"/>
    </location>
</feature>
<feature type="signal peptide" evidence="1">
    <location>
        <begin position="1"/>
        <end position="22"/>
    </location>
</feature>
<evidence type="ECO:0000313" key="4">
    <source>
        <dbReference type="Proteomes" id="UP000183788"/>
    </source>
</evidence>
<proteinExistence type="predicted"/>
<dbReference type="OrthoDB" id="2972467at2"/>
<dbReference type="EMBL" id="CP140154">
    <property type="protein sequence ID" value="WQG88951.1"/>
    <property type="molecule type" value="Genomic_DNA"/>
</dbReference>
<name>A0A1K1SSL1_9BACT</name>
<evidence type="ECO:0000313" key="5">
    <source>
        <dbReference type="Proteomes" id="UP001326715"/>
    </source>
</evidence>
<gene>
    <name evidence="2" type="ORF">SAMN05661012_06044</name>
    <name evidence="3" type="ORF">SR876_28890</name>
</gene>
<accession>A0A1K1SSL1</accession>
<dbReference type="RefSeq" id="WP_072365617.1">
    <property type="nucleotide sequence ID" value="NZ_CP139972.1"/>
</dbReference>
<dbReference type="STRING" id="1004.SAMN05661012_06044"/>
<dbReference type="Proteomes" id="UP001326715">
    <property type="component" value="Chromosome"/>
</dbReference>